<keyword evidence="1" id="KW-0378">Hydrolase</keyword>
<organism evidence="1 2">
    <name type="scientific">Nocardioides soli</name>
    <dbReference type="NCBI Taxonomy" id="1036020"/>
    <lineage>
        <taxon>Bacteria</taxon>
        <taxon>Bacillati</taxon>
        <taxon>Actinomycetota</taxon>
        <taxon>Actinomycetes</taxon>
        <taxon>Propionibacteriales</taxon>
        <taxon>Nocardioidaceae</taxon>
        <taxon>Nocardioides</taxon>
    </lineage>
</organism>
<sequence length="105" mass="11875">MGRRVYRYAGRDWPDPRDTRAWRALRDRVVSEEPTCRLRIVGVCTTVSTTADHIIPVPERPDLAMERTNHRGACASCNRARSNLPDSALVKDSARPAPALEIFRC</sequence>
<name>A0A7W4VTC0_9ACTN</name>
<keyword evidence="2" id="KW-1185">Reference proteome</keyword>
<reference evidence="1 2" key="1">
    <citation type="submission" date="2020-08" db="EMBL/GenBank/DDBJ databases">
        <title>Sequencing the genomes of 1000 actinobacteria strains.</title>
        <authorList>
            <person name="Klenk H.-P."/>
        </authorList>
    </citation>
    <scope>NUCLEOTIDE SEQUENCE [LARGE SCALE GENOMIC DNA]</scope>
    <source>
        <strain evidence="1 2">DSM 105498</strain>
    </source>
</reference>
<dbReference type="Gene3D" id="1.10.30.50">
    <property type="match status" value="1"/>
</dbReference>
<proteinExistence type="predicted"/>
<dbReference type="EMBL" id="JACHWR010000001">
    <property type="protein sequence ID" value="MBB3041009.1"/>
    <property type="molecule type" value="Genomic_DNA"/>
</dbReference>
<dbReference type="Proteomes" id="UP000589626">
    <property type="component" value="Unassembled WGS sequence"/>
</dbReference>
<keyword evidence="1" id="KW-0255">Endonuclease</keyword>
<protein>
    <submittedName>
        <fullName evidence="1">5-methylcytosine-specific restriction endonuclease McrA</fullName>
    </submittedName>
</protein>
<gene>
    <name evidence="1" type="ORF">FHU40_000810</name>
</gene>
<dbReference type="GO" id="GO:0004519">
    <property type="term" value="F:endonuclease activity"/>
    <property type="evidence" value="ECO:0007669"/>
    <property type="project" value="UniProtKB-KW"/>
</dbReference>
<evidence type="ECO:0000313" key="2">
    <source>
        <dbReference type="Proteomes" id="UP000589626"/>
    </source>
</evidence>
<comment type="caution">
    <text evidence="1">The sequence shown here is derived from an EMBL/GenBank/DDBJ whole genome shotgun (WGS) entry which is preliminary data.</text>
</comment>
<dbReference type="AlphaFoldDB" id="A0A7W4VTC0"/>
<accession>A0A7W4VTC0</accession>
<keyword evidence="1" id="KW-0540">Nuclease</keyword>
<evidence type="ECO:0000313" key="1">
    <source>
        <dbReference type="EMBL" id="MBB3041009.1"/>
    </source>
</evidence>